<evidence type="ECO:0000313" key="1">
    <source>
        <dbReference type="EMBL" id="OGF41850.1"/>
    </source>
</evidence>
<reference evidence="1 2" key="1">
    <citation type="journal article" date="2016" name="Nat. Commun.">
        <title>Thousands of microbial genomes shed light on interconnected biogeochemical processes in an aquifer system.</title>
        <authorList>
            <person name="Anantharaman K."/>
            <person name="Brown C.T."/>
            <person name="Hug L.A."/>
            <person name="Sharon I."/>
            <person name="Castelle C.J."/>
            <person name="Probst A.J."/>
            <person name="Thomas B.C."/>
            <person name="Singh A."/>
            <person name="Wilkins M.J."/>
            <person name="Karaoz U."/>
            <person name="Brodie E.L."/>
            <person name="Williams K.H."/>
            <person name="Hubbard S.S."/>
            <person name="Banfield J.F."/>
        </authorList>
    </citation>
    <scope>NUCLEOTIDE SEQUENCE [LARGE SCALE GENOMIC DNA]</scope>
</reference>
<sequence>MTSSPDGVIKKIREENAKEEKIDKALERIKGVMKKIDKLDTENEGILEEILKKIEEMADGFDEYADFLENNEIENDDE</sequence>
<name>A0A1F5TSA4_9BACT</name>
<dbReference type="AlphaFoldDB" id="A0A1F5TSA4"/>
<evidence type="ECO:0000313" key="2">
    <source>
        <dbReference type="Proteomes" id="UP000177579"/>
    </source>
</evidence>
<proteinExistence type="predicted"/>
<accession>A0A1F5TSA4</accession>
<protein>
    <submittedName>
        <fullName evidence="1">Uncharacterized protein</fullName>
    </submittedName>
</protein>
<dbReference type="EMBL" id="MFGO01000004">
    <property type="protein sequence ID" value="OGF41850.1"/>
    <property type="molecule type" value="Genomic_DNA"/>
</dbReference>
<dbReference type="Proteomes" id="UP000177579">
    <property type="component" value="Unassembled WGS sequence"/>
</dbReference>
<comment type="caution">
    <text evidence="1">The sequence shown here is derived from an EMBL/GenBank/DDBJ whole genome shotgun (WGS) entry which is preliminary data.</text>
</comment>
<gene>
    <name evidence="1" type="ORF">A2531_05485</name>
</gene>
<organism evidence="1 2">
    <name type="scientific">Candidatus Falkowbacteria bacterium RIFOXYD2_FULL_34_120</name>
    <dbReference type="NCBI Taxonomy" id="1798007"/>
    <lineage>
        <taxon>Bacteria</taxon>
        <taxon>Candidatus Falkowiibacteriota</taxon>
    </lineage>
</organism>